<evidence type="ECO:0000313" key="6">
    <source>
        <dbReference type="Proteomes" id="UP000696280"/>
    </source>
</evidence>
<dbReference type="PANTHER" id="PTHR44068">
    <property type="entry name" value="ZGC:194242"/>
    <property type="match status" value="1"/>
</dbReference>
<dbReference type="SUPFAM" id="SSF53335">
    <property type="entry name" value="S-adenosyl-L-methionine-dependent methyltransferases"/>
    <property type="match status" value="1"/>
</dbReference>
<name>A0A9N9KZG2_9HELO</name>
<reference evidence="5" key="1">
    <citation type="submission" date="2021-07" db="EMBL/GenBank/DDBJ databases">
        <authorList>
            <person name="Durling M."/>
        </authorList>
    </citation>
    <scope>NUCLEOTIDE SEQUENCE</scope>
</reference>
<keyword evidence="6" id="KW-1185">Reference proteome</keyword>
<organism evidence="5 6">
    <name type="scientific">Hymenoscyphus fraxineus</name>
    <dbReference type="NCBI Taxonomy" id="746836"/>
    <lineage>
        <taxon>Eukaryota</taxon>
        <taxon>Fungi</taxon>
        <taxon>Dikarya</taxon>
        <taxon>Ascomycota</taxon>
        <taxon>Pezizomycotina</taxon>
        <taxon>Leotiomycetes</taxon>
        <taxon>Helotiales</taxon>
        <taxon>Helotiaceae</taxon>
        <taxon>Hymenoscyphus</taxon>
    </lineage>
</organism>
<keyword evidence="3" id="KW-0472">Membrane</keyword>
<accession>A0A9N9KZG2</accession>
<dbReference type="InterPro" id="IPR029063">
    <property type="entry name" value="SAM-dependent_MTases_sf"/>
</dbReference>
<dbReference type="Gene3D" id="3.40.50.150">
    <property type="entry name" value="Vaccinia Virus protein VP39"/>
    <property type="match status" value="1"/>
</dbReference>
<feature type="transmembrane region" description="Helical" evidence="3">
    <location>
        <begin position="240"/>
        <end position="262"/>
    </location>
</feature>
<dbReference type="OrthoDB" id="540004at2759"/>
<dbReference type="Proteomes" id="UP000696280">
    <property type="component" value="Unassembled WGS sequence"/>
</dbReference>
<gene>
    <name evidence="5" type="ORF">HYFRA_00010718</name>
</gene>
<comment type="similarity">
    <text evidence="2">Belongs to the class I-like SAM-binding methyltransferase superfamily. Erg6/SMT family.</text>
</comment>
<protein>
    <recommendedName>
        <fullName evidence="4">Methyltransferase type 11 domain-containing protein</fullName>
    </recommendedName>
</protein>
<dbReference type="Pfam" id="PF08241">
    <property type="entry name" value="Methyltransf_11"/>
    <property type="match status" value="1"/>
</dbReference>
<dbReference type="EMBL" id="CAJVRL010000078">
    <property type="protein sequence ID" value="CAG8957295.1"/>
    <property type="molecule type" value="Genomic_DNA"/>
</dbReference>
<feature type="domain" description="Methyltransferase type 11" evidence="4">
    <location>
        <begin position="76"/>
        <end position="173"/>
    </location>
</feature>
<evidence type="ECO:0000259" key="4">
    <source>
        <dbReference type="Pfam" id="PF08241"/>
    </source>
</evidence>
<sequence>MPISDRKPLINQNPLLQGYYNSLESRIGYRLVLGGTRHFGYYEKDTYWPFPINAALRAMEDRLFSNLNLKAGSKVLDAGCGVGNVALRMAQSGLRIQAIDVVKHHVEKAKRNIQRRGWTHAIDVRRMDYHHLDAFEEATFDGAYTMETFVHATDPEVVLAGFFRVLKPGGSMVLFEYEHSNLSAAPNGLKNTWKEINKYSAMPFYDSNDQGTLEQLLKKTGFVDVVVQDYTTNVTPMLRLFFVLAYIPYLIVRLFGLQAYFVNIAAGVEGYRSIGYARYVAVSAKKPLVSLPSEDNTESNGLRERNRMAP</sequence>
<evidence type="ECO:0000256" key="2">
    <source>
        <dbReference type="ARBA" id="ARBA00038188"/>
    </source>
</evidence>
<comment type="caution">
    <text evidence="5">The sequence shown here is derived from an EMBL/GenBank/DDBJ whole genome shotgun (WGS) entry which is preliminary data.</text>
</comment>
<evidence type="ECO:0000256" key="3">
    <source>
        <dbReference type="SAM" id="Phobius"/>
    </source>
</evidence>
<proteinExistence type="inferred from homology"/>
<dbReference type="AlphaFoldDB" id="A0A9N9KZG2"/>
<dbReference type="InterPro" id="IPR013216">
    <property type="entry name" value="Methyltransf_11"/>
</dbReference>
<evidence type="ECO:0000313" key="5">
    <source>
        <dbReference type="EMBL" id="CAG8957295.1"/>
    </source>
</evidence>
<dbReference type="CDD" id="cd02440">
    <property type="entry name" value="AdoMet_MTases"/>
    <property type="match status" value="1"/>
</dbReference>
<dbReference type="GO" id="GO:0005783">
    <property type="term" value="C:endoplasmic reticulum"/>
    <property type="evidence" value="ECO:0007669"/>
    <property type="project" value="TreeGrafter"/>
</dbReference>
<keyword evidence="3" id="KW-0812">Transmembrane</keyword>
<dbReference type="GO" id="GO:0006696">
    <property type="term" value="P:ergosterol biosynthetic process"/>
    <property type="evidence" value="ECO:0007669"/>
    <property type="project" value="TreeGrafter"/>
</dbReference>
<dbReference type="InterPro" id="IPR050447">
    <property type="entry name" value="Erg6_SMT_methyltransf"/>
</dbReference>
<dbReference type="GO" id="GO:0003838">
    <property type="term" value="F:sterol 24-C-methyltransferase activity"/>
    <property type="evidence" value="ECO:0007669"/>
    <property type="project" value="TreeGrafter"/>
</dbReference>
<evidence type="ECO:0000256" key="1">
    <source>
        <dbReference type="ARBA" id="ARBA00022679"/>
    </source>
</evidence>
<keyword evidence="3" id="KW-1133">Transmembrane helix</keyword>
<dbReference type="PANTHER" id="PTHR44068:SF1">
    <property type="entry name" value="HYPOTHETICAL LOC100005854"/>
    <property type="match status" value="1"/>
</dbReference>
<keyword evidence="1" id="KW-0808">Transferase</keyword>